<gene>
    <name evidence="2" type="ORF">BGZ97_011177</name>
</gene>
<reference evidence="2" key="1">
    <citation type="journal article" date="2020" name="Fungal Divers.">
        <title>Resolving the Mortierellaceae phylogeny through synthesis of multi-gene phylogenetics and phylogenomics.</title>
        <authorList>
            <person name="Vandepol N."/>
            <person name="Liber J."/>
            <person name="Desiro A."/>
            <person name="Na H."/>
            <person name="Kennedy M."/>
            <person name="Barry K."/>
            <person name="Grigoriev I.V."/>
            <person name="Miller A.N."/>
            <person name="O'Donnell K."/>
            <person name="Stajich J.E."/>
            <person name="Bonito G."/>
        </authorList>
    </citation>
    <scope>NUCLEOTIDE SEQUENCE</scope>
    <source>
        <strain evidence="2">NVP60</strain>
    </source>
</reference>
<evidence type="ECO:0000259" key="1">
    <source>
        <dbReference type="Pfam" id="PF02221"/>
    </source>
</evidence>
<keyword evidence="3" id="KW-1185">Reference proteome</keyword>
<dbReference type="EMBL" id="JAAAIN010000614">
    <property type="protein sequence ID" value="KAG0312458.1"/>
    <property type="molecule type" value="Genomic_DNA"/>
</dbReference>
<accession>A0A9P6R736</accession>
<sequence>MTLALLSQAVLGQSQPAPPVFTNCHPGPTQQIGTIFSVNPYPLCTGLNVCMTAQGSLVVPITAGGQLAIRGFYLGRSVYVDNQDLCTVLALSGYPCPVPYTFTSVTMCVRVKSIPLNMALRMQFSAVNGDGGVIFCQTSMLTAKVC</sequence>
<dbReference type="InterPro" id="IPR003172">
    <property type="entry name" value="ML_dom"/>
</dbReference>
<dbReference type="OrthoDB" id="6409159at2759"/>
<feature type="domain" description="MD-2-related lipid-recognition" evidence="1">
    <location>
        <begin position="21"/>
        <end position="138"/>
    </location>
</feature>
<evidence type="ECO:0000313" key="2">
    <source>
        <dbReference type="EMBL" id="KAG0312458.1"/>
    </source>
</evidence>
<proteinExistence type="predicted"/>
<protein>
    <recommendedName>
        <fullName evidence="1">MD-2-related lipid-recognition domain-containing protein</fullName>
    </recommendedName>
</protein>
<dbReference type="AlphaFoldDB" id="A0A9P6R736"/>
<evidence type="ECO:0000313" key="3">
    <source>
        <dbReference type="Proteomes" id="UP000823405"/>
    </source>
</evidence>
<dbReference type="Proteomes" id="UP000823405">
    <property type="component" value="Unassembled WGS sequence"/>
</dbReference>
<dbReference type="Pfam" id="PF02221">
    <property type="entry name" value="E1_DerP2_DerF2"/>
    <property type="match status" value="1"/>
</dbReference>
<name>A0A9P6R736_9FUNG</name>
<comment type="caution">
    <text evidence="2">The sequence shown here is derived from an EMBL/GenBank/DDBJ whole genome shotgun (WGS) entry which is preliminary data.</text>
</comment>
<organism evidence="2 3">
    <name type="scientific">Linnemannia gamsii</name>
    <dbReference type="NCBI Taxonomy" id="64522"/>
    <lineage>
        <taxon>Eukaryota</taxon>
        <taxon>Fungi</taxon>
        <taxon>Fungi incertae sedis</taxon>
        <taxon>Mucoromycota</taxon>
        <taxon>Mortierellomycotina</taxon>
        <taxon>Mortierellomycetes</taxon>
        <taxon>Mortierellales</taxon>
        <taxon>Mortierellaceae</taxon>
        <taxon>Linnemannia</taxon>
    </lineage>
</organism>